<keyword evidence="1" id="KW-1133">Transmembrane helix</keyword>
<protein>
    <submittedName>
        <fullName evidence="3">SSD domain-containing protein</fullName>
    </submittedName>
</protein>
<organism evidence="2 3">
    <name type="scientific">Meloidogyne hapla</name>
    <name type="common">Root-knot nematode worm</name>
    <dbReference type="NCBI Taxonomy" id="6305"/>
    <lineage>
        <taxon>Eukaryota</taxon>
        <taxon>Metazoa</taxon>
        <taxon>Ecdysozoa</taxon>
        <taxon>Nematoda</taxon>
        <taxon>Chromadorea</taxon>
        <taxon>Rhabditida</taxon>
        <taxon>Tylenchina</taxon>
        <taxon>Tylenchomorpha</taxon>
        <taxon>Tylenchoidea</taxon>
        <taxon>Meloidogynidae</taxon>
        <taxon>Meloidogyninae</taxon>
        <taxon>Meloidogyne</taxon>
    </lineage>
</organism>
<reference evidence="3" key="1">
    <citation type="submission" date="2016-11" db="UniProtKB">
        <authorList>
            <consortium name="WormBaseParasite"/>
        </authorList>
    </citation>
    <scope>IDENTIFICATION</scope>
</reference>
<dbReference type="PANTHER" id="PTHR10796:SF112">
    <property type="entry name" value="PATCHED-RELATED PROTEIN 18"/>
    <property type="match status" value="1"/>
</dbReference>
<dbReference type="AlphaFoldDB" id="A0A1I8BUA4"/>
<dbReference type="SUPFAM" id="SSF82866">
    <property type="entry name" value="Multidrug efflux transporter AcrB transmembrane domain"/>
    <property type="match status" value="1"/>
</dbReference>
<keyword evidence="1" id="KW-0812">Transmembrane</keyword>
<dbReference type="GO" id="GO:0030659">
    <property type="term" value="C:cytoplasmic vesicle membrane"/>
    <property type="evidence" value="ECO:0007669"/>
    <property type="project" value="TreeGrafter"/>
</dbReference>
<dbReference type="OMA" id="ECIDHRI"/>
<name>A0A1I8BUA4_MELHA</name>
<dbReference type="GO" id="GO:0005886">
    <property type="term" value="C:plasma membrane"/>
    <property type="evidence" value="ECO:0007669"/>
    <property type="project" value="TreeGrafter"/>
</dbReference>
<dbReference type="Proteomes" id="UP000095281">
    <property type="component" value="Unplaced"/>
</dbReference>
<evidence type="ECO:0000313" key="2">
    <source>
        <dbReference type="Proteomes" id="UP000095281"/>
    </source>
</evidence>
<feature type="transmembrane region" description="Helical" evidence="1">
    <location>
        <begin position="12"/>
        <end position="36"/>
    </location>
</feature>
<feature type="transmembrane region" description="Helical" evidence="1">
    <location>
        <begin position="120"/>
        <end position="147"/>
    </location>
</feature>
<keyword evidence="2" id="KW-1185">Reference proteome</keyword>
<keyword evidence="1" id="KW-0472">Membrane</keyword>
<feature type="transmembrane region" description="Helical" evidence="1">
    <location>
        <begin position="88"/>
        <end position="114"/>
    </location>
</feature>
<sequence length="174" mass="19269">MGIVLALFTPSIVIIFVGSSAVLSINMGVFGILYFWNINLDPISMMTTLTAIGVSVDFVAHISFHYYNSGCVDNLQQKQRLKHALQSIGWPMLQAGLSTVLCVVVLAVIDVYIVQVFVKVVFLVVSLGLIHGLLILPIAYSTILSLFDKNDKNKNIIPTKIYITDVCIYKDDMR</sequence>
<accession>A0A1I8BUA4</accession>
<evidence type="ECO:0000256" key="1">
    <source>
        <dbReference type="SAM" id="Phobius"/>
    </source>
</evidence>
<dbReference type="GO" id="GO:0006897">
    <property type="term" value="P:endocytosis"/>
    <property type="evidence" value="ECO:0007669"/>
    <property type="project" value="TreeGrafter"/>
</dbReference>
<proteinExistence type="predicted"/>
<dbReference type="WBParaSite" id="MhA1_Contig64.frz3.gene18">
    <property type="protein sequence ID" value="MhA1_Contig64.frz3.gene18"/>
    <property type="gene ID" value="MhA1_Contig64.frz3.gene18"/>
</dbReference>
<dbReference type="Gene3D" id="1.20.1640.10">
    <property type="entry name" value="Multidrug efflux transporter AcrB transmembrane domain"/>
    <property type="match status" value="1"/>
</dbReference>
<dbReference type="GO" id="GO:0018996">
    <property type="term" value="P:molting cycle, collagen and cuticulin-based cuticle"/>
    <property type="evidence" value="ECO:0007669"/>
    <property type="project" value="TreeGrafter"/>
</dbReference>
<evidence type="ECO:0000313" key="3">
    <source>
        <dbReference type="WBParaSite" id="MhA1_Contig64.frz3.gene18"/>
    </source>
</evidence>
<dbReference type="InterPro" id="IPR051697">
    <property type="entry name" value="Patched_domain-protein"/>
</dbReference>
<feature type="transmembrane region" description="Helical" evidence="1">
    <location>
        <begin position="42"/>
        <end position="67"/>
    </location>
</feature>
<dbReference type="PANTHER" id="PTHR10796">
    <property type="entry name" value="PATCHED-RELATED"/>
    <property type="match status" value="1"/>
</dbReference>